<feature type="coiled-coil region" evidence="2">
    <location>
        <begin position="5"/>
        <end position="64"/>
    </location>
</feature>
<evidence type="ECO:0000256" key="2">
    <source>
        <dbReference type="SAM" id="Coils"/>
    </source>
</evidence>
<dbReference type="NCBIfam" id="TIGR01554">
    <property type="entry name" value="major_cap_HK97"/>
    <property type="match status" value="1"/>
</dbReference>
<evidence type="ECO:0000259" key="3">
    <source>
        <dbReference type="Pfam" id="PF05065"/>
    </source>
</evidence>
<evidence type="ECO:0000313" key="4">
    <source>
        <dbReference type="EMBL" id="TDB57239.1"/>
    </source>
</evidence>
<dbReference type="RefSeq" id="WP_132354501.1">
    <property type="nucleotide sequence ID" value="NZ_CAWOJO010000016.1"/>
</dbReference>
<name>A0A4R4JUN1_9GAMM</name>
<dbReference type="Gene3D" id="3.30.2320.10">
    <property type="entry name" value="hypothetical protein PF0899 domain"/>
    <property type="match status" value="1"/>
</dbReference>
<evidence type="ECO:0000256" key="1">
    <source>
        <dbReference type="ARBA" id="ARBA00004328"/>
    </source>
</evidence>
<dbReference type="AlphaFoldDB" id="A0A4R4JUN1"/>
<dbReference type="Pfam" id="PF05065">
    <property type="entry name" value="Phage_capsid"/>
    <property type="match status" value="1"/>
</dbReference>
<organism evidence="4 5">
    <name type="scientific">Photorhabdus khanii subsp. guanajuatensis</name>
    <dbReference type="NCBI Taxonomy" id="2100166"/>
    <lineage>
        <taxon>Bacteria</taxon>
        <taxon>Pseudomonadati</taxon>
        <taxon>Pseudomonadota</taxon>
        <taxon>Gammaproteobacteria</taxon>
        <taxon>Enterobacterales</taxon>
        <taxon>Morganellaceae</taxon>
        <taxon>Photorhabdus</taxon>
    </lineage>
</organism>
<proteinExistence type="predicted"/>
<dbReference type="Gene3D" id="3.30.2400.10">
    <property type="entry name" value="Major capsid protein gp5"/>
    <property type="match status" value="1"/>
</dbReference>
<evidence type="ECO:0000313" key="5">
    <source>
        <dbReference type="Proteomes" id="UP000295598"/>
    </source>
</evidence>
<keyword evidence="2" id="KW-0175">Coiled coil</keyword>
<dbReference type="SUPFAM" id="SSF56563">
    <property type="entry name" value="Major capsid protein gp5"/>
    <property type="match status" value="1"/>
</dbReference>
<comment type="caution">
    <text evidence="4">The sequence shown here is derived from an EMBL/GenBank/DDBJ whole genome shotgun (WGS) entry which is preliminary data.</text>
</comment>
<gene>
    <name evidence="4" type="ORF">C5467_11360</name>
</gene>
<dbReference type="InterPro" id="IPR024455">
    <property type="entry name" value="Phage_capsid"/>
</dbReference>
<accession>A0A4R4JUN1</accession>
<comment type="subcellular location">
    <subcellularLocation>
        <location evidence="1">Virion</location>
    </subcellularLocation>
</comment>
<dbReference type="Proteomes" id="UP000295598">
    <property type="component" value="Unassembled WGS sequence"/>
</dbReference>
<dbReference type="InterPro" id="IPR054612">
    <property type="entry name" value="Phage_capsid-like_C"/>
</dbReference>
<reference evidence="4 5" key="1">
    <citation type="journal article" date="2019" name="Int. J. Syst. Evol. Microbiol.">
        <title>Photorhabdus khanii subsp. guanajuatensis subsp. nov., isolated from Heterorhabditis atacamensis, and Photorhabdus luminescens subsp. mexicana subsp. nov., isolated from Heterorhabditis mexicana entomopathogenic nematodes.</title>
        <authorList>
            <person name="Machado R.A.R."/>
            <person name="Bruno P."/>
            <person name="Arce C.C.M."/>
            <person name="Liechti N."/>
            <person name="Kohler A."/>
            <person name="Bernal J."/>
            <person name="Bruggmann R."/>
            <person name="Turlings T.C.J."/>
        </authorList>
    </citation>
    <scope>NUCLEOTIDE SEQUENCE [LARGE SCALE GENOMIC DNA]</scope>
    <source>
        <strain evidence="4 5">MEX20-17</strain>
    </source>
</reference>
<feature type="domain" description="Phage capsid-like C-terminal" evidence="3">
    <location>
        <begin position="115"/>
        <end position="397"/>
    </location>
</feature>
<protein>
    <submittedName>
        <fullName evidence="4">Phage major capsid protein</fullName>
    </submittedName>
</protein>
<dbReference type="EMBL" id="PUJY01000016">
    <property type="protein sequence ID" value="TDB57239.1"/>
    <property type="molecule type" value="Genomic_DNA"/>
</dbReference>
<sequence length="403" mass="44623">MAIEKKDVEEVAQELQKRFDEFKAKNDKRIEAIEAEKGKLFGQVDTLNGKLTELESLKADLEKELAAVKRPGGGSGTKAVTEHKAAFAQFIRKGKEDGLAELESKAMQTTTDPDGGYAVPEELDRNIINALKDEVVMRTECNVVPIGTPEYKRLVNKGGTTSGWVGETDKRTETATPKLGTIDPVWGEIYGNPAATQRMLDDAFFDVETFITSELAQEFAEQEEAAFTNGDGVKKPKGLLAFGSDDKADKDREWGTLQHLVLKKATEVTADEVMQLIYTLRKPYRNGARFMMNNKLLFAVRTLKDSQGNYIWQPGLQLGQPSALLGYGIAENEQFADLEAGAVPIAFGNFKRCYTILDRIGVRMLRDPYTNKPFVQFYTTKRVGSMLVDSNAVKLLKAADGGK</sequence>